<reference evidence="1" key="1">
    <citation type="submission" date="2020-11" db="EMBL/GenBank/DDBJ databases">
        <authorList>
            <consortium name="DOE Joint Genome Institute"/>
            <person name="Ahrendt S."/>
            <person name="Riley R."/>
            <person name="Andreopoulos W."/>
            <person name="Labutti K."/>
            <person name="Pangilinan J."/>
            <person name="Ruiz-Duenas F.J."/>
            <person name="Barrasa J.M."/>
            <person name="Sanchez-Garcia M."/>
            <person name="Camarero S."/>
            <person name="Miyauchi S."/>
            <person name="Serrano A."/>
            <person name="Linde D."/>
            <person name="Babiker R."/>
            <person name="Drula E."/>
            <person name="Ayuso-Fernandez I."/>
            <person name="Pacheco R."/>
            <person name="Padilla G."/>
            <person name="Ferreira P."/>
            <person name="Barriuso J."/>
            <person name="Kellner H."/>
            <person name="Castanera R."/>
            <person name="Alfaro M."/>
            <person name="Ramirez L."/>
            <person name="Pisabarro A.G."/>
            <person name="Kuo A."/>
            <person name="Tritt A."/>
            <person name="Lipzen A."/>
            <person name="He G."/>
            <person name="Yan M."/>
            <person name="Ng V."/>
            <person name="Cullen D."/>
            <person name="Martin F."/>
            <person name="Rosso M.-N."/>
            <person name="Henrissat B."/>
            <person name="Hibbett D."/>
            <person name="Martinez A.T."/>
            <person name="Grigoriev I.V."/>
        </authorList>
    </citation>
    <scope>NUCLEOTIDE SEQUENCE</scope>
    <source>
        <strain evidence="1">AH 40177</strain>
    </source>
</reference>
<protein>
    <submittedName>
        <fullName evidence="1">Uncharacterized protein</fullName>
    </submittedName>
</protein>
<proteinExistence type="predicted"/>
<accession>A0A9P5U1E7</accession>
<organism evidence="1 2">
    <name type="scientific">Rhodocollybia butyracea</name>
    <dbReference type="NCBI Taxonomy" id="206335"/>
    <lineage>
        <taxon>Eukaryota</taxon>
        <taxon>Fungi</taxon>
        <taxon>Dikarya</taxon>
        <taxon>Basidiomycota</taxon>
        <taxon>Agaricomycotina</taxon>
        <taxon>Agaricomycetes</taxon>
        <taxon>Agaricomycetidae</taxon>
        <taxon>Agaricales</taxon>
        <taxon>Marasmiineae</taxon>
        <taxon>Omphalotaceae</taxon>
        <taxon>Rhodocollybia</taxon>
    </lineage>
</organism>
<keyword evidence="2" id="KW-1185">Reference proteome</keyword>
<sequence length="124" mass="13462">MTPLLAFSHSRSTQIQILPITFSNLSSQQVVLRGHRHQVSGIFCRGAFCAGDAGWVRMTGSKGPLAVQARFGISNLKLISNEGISSRWQSPPHTPEEIGLAFHVTRTVHKAFSPQPGSLDNVSL</sequence>
<dbReference type="EMBL" id="JADNRY010000143">
    <property type="protein sequence ID" value="KAF9063570.1"/>
    <property type="molecule type" value="Genomic_DNA"/>
</dbReference>
<comment type="caution">
    <text evidence="1">The sequence shown here is derived from an EMBL/GenBank/DDBJ whole genome shotgun (WGS) entry which is preliminary data.</text>
</comment>
<evidence type="ECO:0000313" key="2">
    <source>
        <dbReference type="Proteomes" id="UP000772434"/>
    </source>
</evidence>
<name>A0A9P5U1E7_9AGAR</name>
<gene>
    <name evidence="1" type="ORF">BDP27DRAFT_1405734</name>
</gene>
<dbReference type="Proteomes" id="UP000772434">
    <property type="component" value="Unassembled WGS sequence"/>
</dbReference>
<evidence type="ECO:0000313" key="1">
    <source>
        <dbReference type="EMBL" id="KAF9063570.1"/>
    </source>
</evidence>
<dbReference type="AlphaFoldDB" id="A0A9P5U1E7"/>